<dbReference type="EMBL" id="LCYG01000132">
    <property type="protein sequence ID" value="KLK89626.1"/>
    <property type="molecule type" value="Genomic_DNA"/>
</dbReference>
<accession>A0A0H1R481</accession>
<gene>
    <name evidence="1" type="ORF">AA309_30340</name>
</gene>
<evidence type="ECO:0000313" key="1">
    <source>
        <dbReference type="EMBL" id="KLK89626.1"/>
    </source>
</evidence>
<reference evidence="1 2" key="1">
    <citation type="submission" date="2015-05" db="EMBL/GenBank/DDBJ databases">
        <title>Draft genome sequence of Microvirga vignae strain BR3299, a novel nitrogen fixing bacteria isolated from Brazil semi-aired region.</title>
        <authorList>
            <person name="Zilli J.E."/>
            <person name="Passos S.R."/>
            <person name="Leite J."/>
            <person name="Baldani J.I."/>
            <person name="Xavier G.R."/>
            <person name="Rumjaneck N.G."/>
            <person name="Simoes-Araujo J.L."/>
        </authorList>
    </citation>
    <scope>NUCLEOTIDE SEQUENCE [LARGE SCALE GENOMIC DNA]</scope>
    <source>
        <strain evidence="1 2">BR3299</strain>
    </source>
</reference>
<dbReference type="PATRIC" id="fig|1225564.3.peg.837"/>
<evidence type="ECO:0000313" key="2">
    <source>
        <dbReference type="Proteomes" id="UP000035489"/>
    </source>
</evidence>
<dbReference type="STRING" id="1225564.AA309_30340"/>
<sequence>MVASTPERGFQMVTRVARLLLSSRTDALGQTTVTTYDDLGRPKTKTARADTALAETTTYSYDEARTAFVNGGQLTSVSKPAGTAKYDYDTNGRKVRDTYTVDGTPYTSTLWVRENYRGHNREHMVLQVPRLCRGNWPEPEVADFRRIDDQDEAVSYIVKQLTPQAHYALRIRVRRERHCRYSQSPVAEVLGRRVSMTRDLERLVRRLESVAICAGGSHAR</sequence>
<protein>
    <recommendedName>
        <fullName evidence="3">YD repeat-containing protein</fullName>
    </recommendedName>
</protein>
<organism evidence="1 2">
    <name type="scientific">Microvirga vignae</name>
    <dbReference type="NCBI Taxonomy" id="1225564"/>
    <lineage>
        <taxon>Bacteria</taxon>
        <taxon>Pseudomonadati</taxon>
        <taxon>Pseudomonadota</taxon>
        <taxon>Alphaproteobacteria</taxon>
        <taxon>Hyphomicrobiales</taxon>
        <taxon>Methylobacteriaceae</taxon>
        <taxon>Microvirga</taxon>
    </lineage>
</organism>
<dbReference type="AlphaFoldDB" id="A0A0H1R481"/>
<dbReference type="Gene3D" id="2.180.10.10">
    <property type="entry name" value="RHS repeat-associated core"/>
    <property type="match status" value="1"/>
</dbReference>
<comment type="caution">
    <text evidence="1">The sequence shown here is derived from an EMBL/GenBank/DDBJ whole genome shotgun (WGS) entry which is preliminary data.</text>
</comment>
<proteinExistence type="predicted"/>
<keyword evidence="2" id="KW-1185">Reference proteome</keyword>
<evidence type="ECO:0008006" key="3">
    <source>
        <dbReference type="Google" id="ProtNLM"/>
    </source>
</evidence>
<dbReference type="Proteomes" id="UP000035489">
    <property type="component" value="Unassembled WGS sequence"/>
</dbReference>
<name>A0A0H1R481_9HYPH</name>